<dbReference type="Gene3D" id="3.40.50.1820">
    <property type="entry name" value="alpha/beta hydrolase"/>
    <property type="match status" value="1"/>
</dbReference>
<dbReference type="InterPro" id="IPR013818">
    <property type="entry name" value="Lipase"/>
</dbReference>
<dbReference type="GO" id="GO:0016298">
    <property type="term" value="F:lipase activity"/>
    <property type="evidence" value="ECO:0007669"/>
    <property type="project" value="InterPro"/>
</dbReference>
<dbReference type="AlphaFoldDB" id="A0A9N9WY81"/>
<feature type="signal peptide" evidence="5">
    <location>
        <begin position="1"/>
        <end position="16"/>
    </location>
</feature>
<protein>
    <recommendedName>
        <fullName evidence="6">Lipase domain-containing protein</fullName>
    </recommendedName>
</protein>
<gene>
    <name evidence="7" type="ORF">CHIRRI_LOCUS13186</name>
</gene>
<proteinExistence type="inferred from homology"/>
<comment type="similarity">
    <text evidence="2 4">Belongs to the AB hydrolase superfamily. Lipase family.</text>
</comment>
<dbReference type="PANTHER" id="PTHR11610">
    <property type="entry name" value="LIPASE"/>
    <property type="match status" value="1"/>
</dbReference>
<dbReference type="EMBL" id="OU895880">
    <property type="protein sequence ID" value="CAG9810372.1"/>
    <property type="molecule type" value="Genomic_DNA"/>
</dbReference>
<dbReference type="GO" id="GO:0005615">
    <property type="term" value="C:extracellular space"/>
    <property type="evidence" value="ECO:0007669"/>
    <property type="project" value="TreeGrafter"/>
</dbReference>
<dbReference type="Proteomes" id="UP001153620">
    <property type="component" value="Chromosome 4"/>
</dbReference>
<evidence type="ECO:0000256" key="1">
    <source>
        <dbReference type="ARBA" id="ARBA00004613"/>
    </source>
</evidence>
<dbReference type="InterPro" id="IPR000734">
    <property type="entry name" value="TAG_lipase"/>
</dbReference>
<dbReference type="PRINTS" id="PR00821">
    <property type="entry name" value="TAGLIPASE"/>
</dbReference>
<dbReference type="OrthoDB" id="8019583at2759"/>
<evidence type="ECO:0000256" key="3">
    <source>
        <dbReference type="ARBA" id="ARBA00022525"/>
    </source>
</evidence>
<accession>A0A9N9WY81</accession>
<dbReference type="SUPFAM" id="SSF53474">
    <property type="entry name" value="alpha/beta-Hydrolases"/>
    <property type="match status" value="1"/>
</dbReference>
<evidence type="ECO:0000256" key="5">
    <source>
        <dbReference type="SAM" id="SignalP"/>
    </source>
</evidence>
<organism evidence="7 8">
    <name type="scientific">Chironomus riparius</name>
    <dbReference type="NCBI Taxonomy" id="315576"/>
    <lineage>
        <taxon>Eukaryota</taxon>
        <taxon>Metazoa</taxon>
        <taxon>Ecdysozoa</taxon>
        <taxon>Arthropoda</taxon>
        <taxon>Hexapoda</taxon>
        <taxon>Insecta</taxon>
        <taxon>Pterygota</taxon>
        <taxon>Neoptera</taxon>
        <taxon>Endopterygota</taxon>
        <taxon>Diptera</taxon>
        <taxon>Nematocera</taxon>
        <taxon>Chironomoidea</taxon>
        <taxon>Chironomidae</taxon>
        <taxon>Chironominae</taxon>
        <taxon>Chironomus</taxon>
    </lineage>
</organism>
<dbReference type="InterPro" id="IPR029058">
    <property type="entry name" value="AB_hydrolase_fold"/>
</dbReference>
<keyword evidence="8" id="KW-1185">Reference proteome</keyword>
<feature type="chain" id="PRO_5040482679" description="Lipase domain-containing protein" evidence="5">
    <location>
        <begin position="17"/>
        <end position="331"/>
    </location>
</feature>
<comment type="subcellular location">
    <subcellularLocation>
        <location evidence="1">Secreted</location>
    </subcellularLocation>
</comment>
<keyword evidence="3" id="KW-0964">Secreted</keyword>
<keyword evidence="5" id="KW-0732">Signal</keyword>
<evidence type="ECO:0000256" key="4">
    <source>
        <dbReference type="RuleBase" id="RU004262"/>
    </source>
</evidence>
<dbReference type="PANTHER" id="PTHR11610:SF173">
    <property type="entry name" value="LIPASE DOMAIN-CONTAINING PROTEIN-RELATED"/>
    <property type="match status" value="1"/>
</dbReference>
<evidence type="ECO:0000313" key="7">
    <source>
        <dbReference type="EMBL" id="CAG9810372.1"/>
    </source>
</evidence>
<evidence type="ECO:0000313" key="8">
    <source>
        <dbReference type="Proteomes" id="UP001153620"/>
    </source>
</evidence>
<evidence type="ECO:0000259" key="6">
    <source>
        <dbReference type="Pfam" id="PF00151"/>
    </source>
</evidence>
<dbReference type="GO" id="GO:0017171">
    <property type="term" value="F:serine hydrolase activity"/>
    <property type="evidence" value="ECO:0007669"/>
    <property type="project" value="TreeGrafter"/>
</dbReference>
<evidence type="ECO:0000256" key="2">
    <source>
        <dbReference type="ARBA" id="ARBA00010701"/>
    </source>
</evidence>
<dbReference type="GO" id="GO:0016042">
    <property type="term" value="P:lipid catabolic process"/>
    <property type="evidence" value="ECO:0007669"/>
    <property type="project" value="TreeGrafter"/>
</dbReference>
<dbReference type="Pfam" id="PF00151">
    <property type="entry name" value="Lipase"/>
    <property type="match status" value="1"/>
</dbReference>
<feature type="domain" description="Lipase" evidence="6">
    <location>
        <begin position="47"/>
        <end position="320"/>
    </location>
</feature>
<sequence>MKILIILIIFVAQSSAFFNYLSHFKFIGSSYKDFKSLYVVGKFKKINNTTYFDPEKPSVLIIHGWMNNYRFKMAKTLVDAFLTRPEYNLIFADWGSTAIDLDYRDAVEAVPGVAKVFLLLLNKMSESYDLTKIHVIGHSLGAQVAARLGEKLKAMNITLSRITGLDPAGPLFTKEDPIDSKTMKFFKNRVSLHILKTLSKGNAEFVDIIHSNAGLSGSKIQSGDLDFWPNGGSFQPSCAACNKTKNSTMNSFKCRKCSHSAAYKLFAESVKSKDPIFVAFKCPENSTEFSEQNCQGPESTIMGFQASKNSTSGNYFLKTLEEVGHDVDDEE</sequence>
<reference evidence="7" key="1">
    <citation type="submission" date="2022-01" db="EMBL/GenBank/DDBJ databases">
        <authorList>
            <person name="King R."/>
        </authorList>
    </citation>
    <scope>NUCLEOTIDE SEQUENCE</scope>
</reference>
<reference evidence="7" key="2">
    <citation type="submission" date="2022-10" db="EMBL/GenBank/DDBJ databases">
        <authorList>
            <consortium name="ENA_rothamsted_submissions"/>
            <consortium name="culmorum"/>
            <person name="King R."/>
        </authorList>
    </citation>
    <scope>NUCLEOTIDE SEQUENCE</scope>
</reference>
<name>A0A9N9WY81_9DIPT</name>